<dbReference type="Proteomes" id="UP000294843">
    <property type="component" value="Unassembled WGS sequence"/>
</dbReference>
<protein>
    <submittedName>
        <fullName evidence="7">YfcC family protein</fullName>
    </submittedName>
</protein>
<sequence length="463" mass="50296">MVFKMKKTLKMPHTYALLLILVAFACVMTYIIPAGIYDRENVDGRKQVVNDSYHHVAQQPVSPIEIFRAVPTGLVEAGEIVFYIFLVGGAFGIIHRTGAINAGVGAMMEKVGKKGNMLIPVTMIVFSILGFSIGLSEEAIVFVPIGILLAKALGYDAMVGTAMIILGSGIGFLGGMINLFTVGIAQKIAEIPLFSGIIFRTIVYLIVLLTGILYVLNYAKKVKKDKNHSLIAADMRAANDARFEEQIKGIEAFTLRHALILLCLAVAVIFNVYGIFKFEWFLMQMSANFLIMGIIAGLIGGLGLNGTFDALIEGMKDILYGAIIVGFARAIVLVLESGKIIDTIVHHMTAVIDHLPAVFSVIAMFVTQLFLNFFIPSGSGQAMTTMPIMVPVSDLLGVNRQLAVLAFQYGDAISNNIIPTSASLMGALAVARIPYTTWIKFVWKIVTIWAVICIGAMIIYMNI</sequence>
<feature type="transmembrane region" description="Helical" evidence="6">
    <location>
        <begin position="282"/>
        <end position="306"/>
    </location>
</feature>
<evidence type="ECO:0000256" key="2">
    <source>
        <dbReference type="ARBA" id="ARBA00022475"/>
    </source>
</evidence>
<dbReference type="InterPro" id="IPR051679">
    <property type="entry name" value="DASS-Related_Transporters"/>
</dbReference>
<keyword evidence="4 6" id="KW-1133">Transmembrane helix</keyword>
<feature type="transmembrane region" description="Helical" evidence="6">
    <location>
        <begin position="355"/>
        <end position="375"/>
    </location>
</feature>
<name>A0A4R6C2T4_9STAP</name>
<dbReference type="PANTHER" id="PTHR43652:SF2">
    <property type="entry name" value="BASIC AMINO ACID ANTIPORTER YFCC-RELATED"/>
    <property type="match status" value="1"/>
</dbReference>
<comment type="caution">
    <text evidence="7">The sequence shown here is derived from an EMBL/GenBank/DDBJ whole genome shotgun (WGS) entry which is preliminary data.</text>
</comment>
<accession>A0A4R6C2T4</accession>
<dbReference type="PANTHER" id="PTHR43652">
    <property type="entry name" value="BASIC AMINO ACID ANTIPORTER YFCC-RELATED"/>
    <property type="match status" value="1"/>
</dbReference>
<feature type="transmembrane region" description="Helical" evidence="6">
    <location>
        <begin position="258"/>
        <end position="276"/>
    </location>
</feature>
<evidence type="ECO:0000256" key="6">
    <source>
        <dbReference type="SAM" id="Phobius"/>
    </source>
</evidence>
<feature type="transmembrane region" description="Helical" evidence="6">
    <location>
        <begin position="197"/>
        <end position="216"/>
    </location>
</feature>
<dbReference type="OrthoDB" id="255482at2"/>
<feature type="transmembrane region" description="Helical" evidence="6">
    <location>
        <begin position="318"/>
        <end position="335"/>
    </location>
</feature>
<keyword evidence="8" id="KW-1185">Reference proteome</keyword>
<proteinExistence type="predicted"/>
<evidence type="ECO:0000256" key="5">
    <source>
        <dbReference type="ARBA" id="ARBA00023136"/>
    </source>
</evidence>
<dbReference type="InterPro" id="IPR018385">
    <property type="entry name" value="C4_dicarb_anaerob_car-like"/>
</dbReference>
<keyword evidence="3 6" id="KW-0812">Transmembrane</keyword>
<feature type="transmembrane region" description="Helical" evidence="6">
    <location>
        <begin position="162"/>
        <end position="185"/>
    </location>
</feature>
<evidence type="ECO:0000313" key="8">
    <source>
        <dbReference type="Proteomes" id="UP000294843"/>
    </source>
</evidence>
<feature type="transmembrane region" description="Helical" evidence="6">
    <location>
        <begin position="441"/>
        <end position="461"/>
    </location>
</feature>
<reference evidence="7 8" key="1">
    <citation type="submission" date="2019-01" db="EMBL/GenBank/DDBJ databases">
        <title>Draft genome sequences of the type strains of six Macrococcus species.</title>
        <authorList>
            <person name="Mazhar S."/>
            <person name="Altermann E."/>
            <person name="Hill C."/>
            <person name="Mcauliffe O."/>
        </authorList>
    </citation>
    <scope>NUCLEOTIDE SEQUENCE [LARGE SCALE GENOMIC DNA]</scope>
    <source>
        <strain evidence="7 8">ATCC 51825</strain>
    </source>
</reference>
<organism evidence="7 8">
    <name type="scientific">Macrococcus bovicus</name>
    <dbReference type="NCBI Taxonomy" id="69968"/>
    <lineage>
        <taxon>Bacteria</taxon>
        <taxon>Bacillati</taxon>
        <taxon>Bacillota</taxon>
        <taxon>Bacilli</taxon>
        <taxon>Bacillales</taxon>
        <taxon>Staphylococcaceae</taxon>
        <taxon>Macrococcus</taxon>
    </lineage>
</organism>
<dbReference type="EMBL" id="SCWF01000001">
    <property type="protein sequence ID" value="TDM15672.1"/>
    <property type="molecule type" value="Genomic_DNA"/>
</dbReference>
<dbReference type="Pfam" id="PF03606">
    <property type="entry name" value="DcuC"/>
    <property type="match status" value="1"/>
</dbReference>
<gene>
    <name evidence="7" type="ORF">ERX55_01830</name>
</gene>
<evidence type="ECO:0000256" key="3">
    <source>
        <dbReference type="ARBA" id="ARBA00022692"/>
    </source>
</evidence>
<feature type="transmembrane region" description="Helical" evidence="6">
    <location>
        <begin position="80"/>
        <end position="104"/>
    </location>
</feature>
<evidence type="ECO:0000256" key="4">
    <source>
        <dbReference type="ARBA" id="ARBA00022989"/>
    </source>
</evidence>
<dbReference type="GO" id="GO:0005886">
    <property type="term" value="C:plasma membrane"/>
    <property type="evidence" value="ECO:0007669"/>
    <property type="project" value="UniProtKB-SubCell"/>
</dbReference>
<keyword evidence="2" id="KW-1003">Cell membrane</keyword>
<keyword evidence="5 6" id="KW-0472">Membrane</keyword>
<evidence type="ECO:0000256" key="1">
    <source>
        <dbReference type="ARBA" id="ARBA00004651"/>
    </source>
</evidence>
<comment type="subcellular location">
    <subcellularLocation>
        <location evidence="1">Cell membrane</location>
        <topology evidence="1">Multi-pass membrane protein</topology>
    </subcellularLocation>
</comment>
<dbReference type="AlphaFoldDB" id="A0A4R6C2T4"/>
<dbReference type="PROSITE" id="PS51257">
    <property type="entry name" value="PROKAR_LIPOPROTEIN"/>
    <property type="match status" value="1"/>
</dbReference>
<evidence type="ECO:0000313" key="7">
    <source>
        <dbReference type="EMBL" id="TDM15672.1"/>
    </source>
</evidence>